<dbReference type="PANTHER" id="PTHR33154">
    <property type="entry name" value="TRANSCRIPTIONAL REGULATOR, ARSR FAMILY"/>
    <property type="match status" value="1"/>
</dbReference>
<reference evidence="4 5" key="1">
    <citation type="submission" date="2020-07" db="EMBL/GenBank/DDBJ databases">
        <title>Diversity of carbapenemase encoding genes among Pseudomonas putida group clinical isolates in a tertiary Brazilian hospital.</title>
        <authorList>
            <person name="Alberto-Lei F."/>
            <person name="Nodari C.S."/>
            <person name="Streling A.P."/>
            <person name="Paulino J.T."/>
            <person name="Bessa-Neto F.O."/>
            <person name="Cayo R."/>
            <person name="Gales A.C."/>
        </authorList>
    </citation>
    <scope>NUCLEOTIDE SEQUENCE [LARGE SCALE GENOMIC DNA]</scope>
    <source>
        <strain evidence="4 5">14802</strain>
    </source>
</reference>
<evidence type="ECO:0000313" key="5">
    <source>
        <dbReference type="Proteomes" id="UP000541770"/>
    </source>
</evidence>
<proteinExistence type="predicted"/>
<dbReference type="InterPro" id="IPR051081">
    <property type="entry name" value="HTH_MetalResp_TranReg"/>
</dbReference>
<dbReference type="PROSITE" id="PS50987">
    <property type="entry name" value="HTH_ARSR_2"/>
    <property type="match status" value="1"/>
</dbReference>
<dbReference type="CDD" id="cd00090">
    <property type="entry name" value="HTH_ARSR"/>
    <property type="match status" value="1"/>
</dbReference>
<evidence type="ECO:0000313" key="4">
    <source>
        <dbReference type="EMBL" id="MBA6065824.1"/>
    </source>
</evidence>
<keyword evidence="1" id="KW-0805">Transcription regulation</keyword>
<dbReference type="InterPro" id="IPR001845">
    <property type="entry name" value="HTH_ArsR_DNA-bd_dom"/>
</dbReference>
<protein>
    <submittedName>
        <fullName evidence="4">Helix-turn-helix transcriptional regulator</fullName>
    </submittedName>
</protein>
<dbReference type="RefSeq" id="WP_082750421.1">
    <property type="nucleotide sequence ID" value="NZ_BQIL01000003.1"/>
</dbReference>
<dbReference type="InterPro" id="IPR036390">
    <property type="entry name" value="WH_DNA-bd_sf"/>
</dbReference>
<evidence type="ECO:0000256" key="2">
    <source>
        <dbReference type="ARBA" id="ARBA00023125"/>
    </source>
</evidence>
<dbReference type="EMBL" id="JACGDE010000008">
    <property type="protein sequence ID" value="MBA6065824.1"/>
    <property type="molecule type" value="Genomic_DNA"/>
</dbReference>
<comment type="caution">
    <text evidence="4">The sequence shown here is derived from an EMBL/GenBank/DDBJ whole genome shotgun (WGS) entry which is preliminary data.</text>
</comment>
<keyword evidence="3" id="KW-0804">Transcription</keyword>
<evidence type="ECO:0000256" key="3">
    <source>
        <dbReference type="ARBA" id="ARBA00023163"/>
    </source>
</evidence>
<sequence length="111" mass="12357">MAICETPVIMSSMRAYTHPNPEDLTLERLLYALSDPVRMEIVRHLAGVAEASCGELDGGRPKSSMSHHFRVLRDSGLVHTRNVGTTHMNSLRSDELESRFPGLLGSILEQR</sequence>
<name>A0A290HM21_9PSED</name>
<dbReference type="SMART" id="SM00418">
    <property type="entry name" value="HTH_ARSR"/>
    <property type="match status" value="1"/>
</dbReference>
<organism evidence="4 5">
    <name type="scientific">Pseudomonas mosselii</name>
    <dbReference type="NCBI Taxonomy" id="78327"/>
    <lineage>
        <taxon>Bacteria</taxon>
        <taxon>Pseudomonadati</taxon>
        <taxon>Pseudomonadota</taxon>
        <taxon>Gammaproteobacteria</taxon>
        <taxon>Pseudomonadales</taxon>
        <taxon>Pseudomonadaceae</taxon>
        <taxon>Pseudomonas</taxon>
    </lineage>
</organism>
<dbReference type="AlphaFoldDB" id="A0A290HM21"/>
<dbReference type="PANTHER" id="PTHR33154:SF12">
    <property type="entry name" value="TRANSCRIPTIONAL REGULATORY PROTEIN"/>
    <property type="match status" value="1"/>
</dbReference>
<dbReference type="KEGG" id="pmol:CLJ08_19350"/>
<accession>A0A290HM21</accession>
<dbReference type="GO" id="GO:0003700">
    <property type="term" value="F:DNA-binding transcription factor activity"/>
    <property type="evidence" value="ECO:0007669"/>
    <property type="project" value="InterPro"/>
</dbReference>
<dbReference type="SUPFAM" id="SSF46785">
    <property type="entry name" value="Winged helix' DNA-binding domain"/>
    <property type="match status" value="1"/>
</dbReference>
<evidence type="ECO:0000256" key="1">
    <source>
        <dbReference type="ARBA" id="ARBA00023015"/>
    </source>
</evidence>
<dbReference type="GO" id="GO:0003677">
    <property type="term" value="F:DNA binding"/>
    <property type="evidence" value="ECO:0007669"/>
    <property type="project" value="UniProtKB-KW"/>
</dbReference>
<dbReference type="Pfam" id="PF12840">
    <property type="entry name" value="HTH_20"/>
    <property type="match status" value="1"/>
</dbReference>
<dbReference type="PRINTS" id="PR00778">
    <property type="entry name" value="HTHARSR"/>
</dbReference>
<dbReference type="InterPro" id="IPR011991">
    <property type="entry name" value="ArsR-like_HTH"/>
</dbReference>
<gene>
    <name evidence="4" type="ORF">H4C75_13765</name>
</gene>
<keyword evidence="2" id="KW-0238">DNA-binding</keyword>
<dbReference type="InterPro" id="IPR036388">
    <property type="entry name" value="WH-like_DNA-bd_sf"/>
</dbReference>
<dbReference type="GeneID" id="58769641"/>
<dbReference type="Proteomes" id="UP000541770">
    <property type="component" value="Unassembled WGS sequence"/>
</dbReference>
<dbReference type="Gene3D" id="1.10.10.10">
    <property type="entry name" value="Winged helix-like DNA-binding domain superfamily/Winged helix DNA-binding domain"/>
    <property type="match status" value="1"/>
</dbReference>